<gene>
    <name evidence="1" type="ORF">DHETER_LOCUS11903</name>
</gene>
<evidence type="ECO:0000313" key="2">
    <source>
        <dbReference type="Proteomes" id="UP000789702"/>
    </source>
</evidence>
<accession>A0ACA9PDB5</accession>
<dbReference type="Proteomes" id="UP000789702">
    <property type="component" value="Unassembled WGS sequence"/>
</dbReference>
<feature type="non-terminal residue" evidence="1">
    <location>
        <position position="69"/>
    </location>
</feature>
<feature type="non-terminal residue" evidence="1">
    <location>
        <position position="1"/>
    </location>
</feature>
<proteinExistence type="predicted"/>
<evidence type="ECO:0000313" key="1">
    <source>
        <dbReference type="EMBL" id="CAG8704039.1"/>
    </source>
</evidence>
<dbReference type="EMBL" id="CAJVPU010027529">
    <property type="protein sequence ID" value="CAG8704039.1"/>
    <property type="molecule type" value="Genomic_DNA"/>
</dbReference>
<protein>
    <submittedName>
        <fullName evidence="1">12597_t:CDS:1</fullName>
    </submittedName>
</protein>
<reference evidence="1" key="1">
    <citation type="submission" date="2021-06" db="EMBL/GenBank/DDBJ databases">
        <authorList>
            <person name="Kallberg Y."/>
            <person name="Tangrot J."/>
            <person name="Rosling A."/>
        </authorList>
    </citation>
    <scope>NUCLEOTIDE SEQUENCE</scope>
    <source>
        <strain evidence="1">IL203A</strain>
    </source>
</reference>
<sequence length="69" mass="7623">YFDTTIGSKLEKDSYLNIAKHIGVEPKDILFLSDNVKEISAAKNAGFQTAIADRPNNAPLSDDDRKDNI</sequence>
<comment type="caution">
    <text evidence="1">The sequence shown here is derived from an EMBL/GenBank/DDBJ whole genome shotgun (WGS) entry which is preliminary data.</text>
</comment>
<organism evidence="1 2">
    <name type="scientific">Dentiscutata heterogama</name>
    <dbReference type="NCBI Taxonomy" id="1316150"/>
    <lineage>
        <taxon>Eukaryota</taxon>
        <taxon>Fungi</taxon>
        <taxon>Fungi incertae sedis</taxon>
        <taxon>Mucoromycota</taxon>
        <taxon>Glomeromycotina</taxon>
        <taxon>Glomeromycetes</taxon>
        <taxon>Diversisporales</taxon>
        <taxon>Gigasporaceae</taxon>
        <taxon>Dentiscutata</taxon>
    </lineage>
</organism>
<keyword evidence="2" id="KW-1185">Reference proteome</keyword>
<name>A0ACA9PDB5_9GLOM</name>